<sequence length="108" mass="11756">MHPPTSLLPLLLLTTAALAQTSTLLVQPTPLPWQDAYTRCQNLSYTIYPAPSSPSDQAYAVLVSLPEERYWVARRTGGSCTCVRKSEGGEPGLEEMPCGDELPSFCGR</sequence>
<dbReference type="AlphaFoldDB" id="A0AAN6MKY6"/>
<gene>
    <name evidence="2" type="ORF">C8A05DRAFT_33468</name>
</gene>
<keyword evidence="1" id="KW-0732">Signal</keyword>
<organism evidence="2 3">
    <name type="scientific">Staphylotrichum tortipilum</name>
    <dbReference type="NCBI Taxonomy" id="2831512"/>
    <lineage>
        <taxon>Eukaryota</taxon>
        <taxon>Fungi</taxon>
        <taxon>Dikarya</taxon>
        <taxon>Ascomycota</taxon>
        <taxon>Pezizomycotina</taxon>
        <taxon>Sordariomycetes</taxon>
        <taxon>Sordariomycetidae</taxon>
        <taxon>Sordariales</taxon>
        <taxon>Chaetomiaceae</taxon>
        <taxon>Staphylotrichum</taxon>
    </lineage>
</organism>
<evidence type="ECO:0000313" key="2">
    <source>
        <dbReference type="EMBL" id="KAK3902812.1"/>
    </source>
</evidence>
<dbReference type="Proteomes" id="UP001303889">
    <property type="component" value="Unassembled WGS sequence"/>
</dbReference>
<feature type="signal peptide" evidence="1">
    <location>
        <begin position="1"/>
        <end position="19"/>
    </location>
</feature>
<keyword evidence="3" id="KW-1185">Reference proteome</keyword>
<comment type="caution">
    <text evidence="2">The sequence shown here is derived from an EMBL/GenBank/DDBJ whole genome shotgun (WGS) entry which is preliminary data.</text>
</comment>
<accession>A0AAN6MKY6</accession>
<evidence type="ECO:0000313" key="3">
    <source>
        <dbReference type="Proteomes" id="UP001303889"/>
    </source>
</evidence>
<feature type="chain" id="PRO_5042958200" description="C-type lectin domain-containing protein" evidence="1">
    <location>
        <begin position="20"/>
        <end position="108"/>
    </location>
</feature>
<evidence type="ECO:0000256" key="1">
    <source>
        <dbReference type="SAM" id="SignalP"/>
    </source>
</evidence>
<reference evidence="2" key="2">
    <citation type="submission" date="2023-05" db="EMBL/GenBank/DDBJ databases">
        <authorList>
            <consortium name="Lawrence Berkeley National Laboratory"/>
            <person name="Steindorff A."/>
            <person name="Hensen N."/>
            <person name="Bonometti L."/>
            <person name="Westerberg I."/>
            <person name="Brannstrom I.O."/>
            <person name="Guillou S."/>
            <person name="Cros-Aarteil S."/>
            <person name="Calhoun S."/>
            <person name="Haridas S."/>
            <person name="Kuo A."/>
            <person name="Mondo S."/>
            <person name="Pangilinan J."/>
            <person name="Riley R."/>
            <person name="Labutti K."/>
            <person name="Andreopoulos B."/>
            <person name="Lipzen A."/>
            <person name="Chen C."/>
            <person name="Yanf M."/>
            <person name="Daum C."/>
            <person name="Ng V."/>
            <person name="Clum A."/>
            <person name="Ohm R."/>
            <person name="Martin F."/>
            <person name="Silar P."/>
            <person name="Natvig D."/>
            <person name="Lalanne C."/>
            <person name="Gautier V."/>
            <person name="Ament-Velasquez S.L."/>
            <person name="Kruys A."/>
            <person name="Hutchinson M.I."/>
            <person name="Powell A.J."/>
            <person name="Barry K."/>
            <person name="Miller A.N."/>
            <person name="Grigoriev I.V."/>
            <person name="Debuchy R."/>
            <person name="Gladieux P."/>
            <person name="Thoren M.H."/>
            <person name="Johannesson H."/>
        </authorList>
    </citation>
    <scope>NUCLEOTIDE SEQUENCE</scope>
    <source>
        <strain evidence="2">CBS 103.79</strain>
    </source>
</reference>
<proteinExistence type="predicted"/>
<protein>
    <recommendedName>
        <fullName evidence="4">C-type lectin domain-containing protein</fullName>
    </recommendedName>
</protein>
<name>A0AAN6MKY6_9PEZI</name>
<dbReference type="EMBL" id="MU855485">
    <property type="protein sequence ID" value="KAK3902812.1"/>
    <property type="molecule type" value="Genomic_DNA"/>
</dbReference>
<reference evidence="2" key="1">
    <citation type="journal article" date="2023" name="Mol. Phylogenet. Evol.">
        <title>Genome-scale phylogeny and comparative genomics of the fungal order Sordariales.</title>
        <authorList>
            <person name="Hensen N."/>
            <person name="Bonometti L."/>
            <person name="Westerberg I."/>
            <person name="Brannstrom I.O."/>
            <person name="Guillou S."/>
            <person name="Cros-Aarteil S."/>
            <person name="Calhoun S."/>
            <person name="Haridas S."/>
            <person name="Kuo A."/>
            <person name="Mondo S."/>
            <person name="Pangilinan J."/>
            <person name="Riley R."/>
            <person name="LaButti K."/>
            <person name="Andreopoulos B."/>
            <person name="Lipzen A."/>
            <person name="Chen C."/>
            <person name="Yan M."/>
            <person name="Daum C."/>
            <person name="Ng V."/>
            <person name="Clum A."/>
            <person name="Steindorff A."/>
            <person name="Ohm R.A."/>
            <person name="Martin F."/>
            <person name="Silar P."/>
            <person name="Natvig D.O."/>
            <person name="Lalanne C."/>
            <person name="Gautier V."/>
            <person name="Ament-Velasquez S.L."/>
            <person name="Kruys A."/>
            <person name="Hutchinson M.I."/>
            <person name="Powell A.J."/>
            <person name="Barry K."/>
            <person name="Miller A.N."/>
            <person name="Grigoriev I.V."/>
            <person name="Debuchy R."/>
            <person name="Gladieux P."/>
            <person name="Hiltunen Thoren M."/>
            <person name="Johannesson H."/>
        </authorList>
    </citation>
    <scope>NUCLEOTIDE SEQUENCE</scope>
    <source>
        <strain evidence="2">CBS 103.79</strain>
    </source>
</reference>
<evidence type="ECO:0008006" key="4">
    <source>
        <dbReference type="Google" id="ProtNLM"/>
    </source>
</evidence>